<reference evidence="3 4" key="1">
    <citation type="submission" date="2018-07" db="EMBL/GenBank/DDBJ databases">
        <title>Genomic Encyclopedia of Type Strains, Phase IV (KMG-IV): sequencing the most valuable type-strain genomes for metagenomic binning, comparative biology and taxonomic classification.</title>
        <authorList>
            <person name="Goeker M."/>
        </authorList>
    </citation>
    <scope>NUCLEOTIDE SEQUENCE [LARGE SCALE GENOMIC DNA]</scope>
    <source>
        <strain evidence="3 4">DSM 14364</strain>
    </source>
</reference>
<name>A0A370HD05_9HYPH</name>
<accession>A0A370HD05</accession>
<dbReference type="InterPro" id="IPR006015">
    <property type="entry name" value="Universal_stress_UspA"/>
</dbReference>
<dbReference type="Pfam" id="PF00582">
    <property type="entry name" value="Usp"/>
    <property type="match status" value="1"/>
</dbReference>
<evidence type="ECO:0000313" key="4">
    <source>
        <dbReference type="Proteomes" id="UP000254925"/>
    </source>
</evidence>
<feature type="domain" description="UspA" evidence="2">
    <location>
        <begin position="157"/>
        <end position="281"/>
    </location>
</feature>
<dbReference type="PANTHER" id="PTHR46268">
    <property type="entry name" value="STRESS RESPONSE PROTEIN NHAX"/>
    <property type="match status" value="1"/>
</dbReference>
<comment type="similarity">
    <text evidence="1">Belongs to the universal stress protein A family.</text>
</comment>
<protein>
    <submittedName>
        <fullName evidence="3">Universal stress protein family protein</fullName>
    </submittedName>
</protein>
<dbReference type="Proteomes" id="UP000254925">
    <property type="component" value="Unassembled WGS sequence"/>
</dbReference>
<comment type="caution">
    <text evidence="3">The sequence shown here is derived from an EMBL/GenBank/DDBJ whole genome shotgun (WGS) entry which is preliminary data.</text>
</comment>
<evidence type="ECO:0000313" key="3">
    <source>
        <dbReference type="EMBL" id="RDI55107.1"/>
    </source>
</evidence>
<dbReference type="PRINTS" id="PR01438">
    <property type="entry name" value="UNVRSLSTRESS"/>
</dbReference>
<dbReference type="InterPro" id="IPR006016">
    <property type="entry name" value="UspA"/>
</dbReference>
<dbReference type="RefSeq" id="WP_170151580.1">
    <property type="nucleotide sequence ID" value="NZ_QQBB01000010.1"/>
</dbReference>
<dbReference type="CDD" id="cd00293">
    <property type="entry name" value="USP-like"/>
    <property type="match status" value="1"/>
</dbReference>
<organism evidence="3 4">
    <name type="scientific">Microvirga subterranea</name>
    <dbReference type="NCBI Taxonomy" id="186651"/>
    <lineage>
        <taxon>Bacteria</taxon>
        <taxon>Pseudomonadati</taxon>
        <taxon>Pseudomonadota</taxon>
        <taxon>Alphaproteobacteria</taxon>
        <taxon>Hyphomicrobiales</taxon>
        <taxon>Methylobacteriaceae</taxon>
        <taxon>Microvirga</taxon>
    </lineage>
</organism>
<sequence length="282" mass="30324">MIKDVTVHLDGTSADEERLLHAEAIASASRAHLTGLFTNPLPDLAAITPMDGGASAAGIMVQLQDDARRQGDLSQQRLAERFSRLSVPSEIRRLEGMPGQLLRLAASEARWSDIFVASRPFDGGSDEAWSDLFGSVLFESGRGVYVVPPGRRPSDAIRRVLVCWRDTREAARAVAEAAPFIEKAARTVVLIVDPESSSDNGPGAPGADIARHLDRIGTSVEVQVVAGEGRDISDVILEQARRLSADLIVMGAYGHSRLREWIAGGATRNMLSTSDVPILMAH</sequence>
<proteinExistence type="inferred from homology"/>
<dbReference type="SUPFAM" id="SSF52402">
    <property type="entry name" value="Adenine nucleotide alpha hydrolases-like"/>
    <property type="match status" value="2"/>
</dbReference>
<dbReference type="EMBL" id="QQBB01000010">
    <property type="protein sequence ID" value="RDI55107.1"/>
    <property type="molecule type" value="Genomic_DNA"/>
</dbReference>
<keyword evidence="4" id="KW-1185">Reference proteome</keyword>
<dbReference type="AlphaFoldDB" id="A0A370HD05"/>
<evidence type="ECO:0000256" key="1">
    <source>
        <dbReference type="ARBA" id="ARBA00008791"/>
    </source>
</evidence>
<evidence type="ECO:0000259" key="2">
    <source>
        <dbReference type="Pfam" id="PF00582"/>
    </source>
</evidence>
<dbReference type="PANTHER" id="PTHR46268:SF15">
    <property type="entry name" value="UNIVERSAL STRESS PROTEIN HP_0031"/>
    <property type="match status" value="1"/>
</dbReference>
<gene>
    <name evidence="3" type="ORF">DES45_11051</name>
</gene>
<dbReference type="Gene3D" id="3.40.50.12370">
    <property type="match status" value="1"/>
</dbReference>